<organism evidence="1 2">
    <name type="scientific">Streptomyces omiyaensis</name>
    <dbReference type="NCBI Taxonomy" id="68247"/>
    <lineage>
        <taxon>Bacteria</taxon>
        <taxon>Bacillati</taxon>
        <taxon>Actinomycetota</taxon>
        <taxon>Actinomycetes</taxon>
        <taxon>Kitasatosporales</taxon>
        <taxon>Streptomycetaceae</taxon>
        <taxon>Streptomyces</taxon>
    </lineage>
</organism>
<dbReference type="Proteomes" id="UP001604282">
    <property type="component" value="Unassembled WGS sequence"/>
</dbReference>
<evidence type="ECO:0000313" key="1">
    <source>
        <dbReference type="EMBL" id="MFG3189262.1"/>
    </source>
</evidence>
<protein>
    <submittedName>
        <fullName evidence="1">Uncharacterized protein</fullName>
    </submittedName>
</protein>
<proteinExistence type="predicted"/>
<evidence type="ECO:0000313" key="2">
    <source>
        <dbReference type="Proteomes" id="UP001604282"/>
    </source>
</evidence>
<name>A0ABW7BPR7_9ACTN</name>
<dbReference type="EMBL" id="JBICZW010000005">
    <property type="protein sequence ID" value="MFG3189262.1"/>
    <property type="molecule type" value="Genomic_DNA"/>
</dbReference>
<reference evidence="1 2" key="1">
    <citation type="submission" date="2024-10" db="EMBL/GenBank/DDBJ databases">
        <title>The Natural Products Discovery Center: Release of the First 8490 Sequenced Strains for Exploring Actinobacteria Biosynthetic Diversity.</title>
        <authorList>
            <person name="Kalkreuter E."/>
            <person name="Kautsar S.A."/>
            <person name="Yang D."/>
            <person name="Bader C.D."/>
            <person name="Teijaro C.N."/>
            <person name="Fluegel L."/>
            <person name="Davis C.M."/>
            <person name="Simpson J.R."/>
            <person name="Lauterbach L."/>
            <person name="Steele A.D."/>
            <person name="Gui C."/>
            <person name="Meng S."/>
            <person name="Li G."/>
            <person name="Viehrig K."/>
            <person name="Ye F."/>
            <person name="Su P."/>
            <person name="Kiefer A.F."/>
            <person name="Nichols A."/>
            <person name="Cepeda A.J."/>
            <person name="Yan W."/>
            <person name="Fan B."/>
            <person name="Jiang Y."/>
            <person name="Adhikari A."/>
            <person name="Zheng C.-J."/>
            <person name="Schuster L."/>
            <person name="Cowan T.M."/>
            <person name="Smanski M.J."/>
            <person name="Chevrette M.G."/>
            <person name="De Carvalho L.P.S."/>
            <person name="Shen B."/>
        </authorList>
    </citation>
    <scope>NUCLEOTIDE SEQUENCE [LARGE SCALE GENOMIC DNA]</scope>
    <source>
        <strain evidence="1 2">NPDC048229</strain>
    </source>
</reference>
<accession>A0ABW7BPR7</accession>
<comment type="caution">
    <text evidence="1">The sequence shown here is derived from an EMBL/GenBank/DDBJ whole genome shotgun (WGS) entry which is preliminary data.</text>
</comment>
<sequence length="82" mass="9140">MTFEELEAKYIAALNRVSQTQDALREAMGPAAPLPLGGVVPELSKKVRDAQNAAMHAFQDYIPVRDQYWATRWGREGNPPKA</sequence>
<dbReference type="RefSeq" id="WP_392880850.1">
    <property type="nucleotide sequence ID" value="NZ_JBICZW010000005.1"/>
</dbReference>
<gene>
    <name evidence="1" type="ORF">ACGFYS_09990</name>
</gene>
<keyword evidence="2" id="KW-1185">Reference proteome</keyword>